<evidence type="ECO:0000256" key="4">
    <source>
        <dbReference type="ARBA" id="ARBA00022679"/>
    </source>
</evidence>
<comment type="caution">
    <text evidence="6">The sequence shown here is derived from an EMBL/GenBank/DDBJ whole genome shotgun (WGS) entry which is preliminary data.</text>
</comment>
<dbReference type="PANTHER" id="PTHR43179:SF12">
    <property type="entry name" value="GALACTOFURANOSYLTRANSFERASE GLFT2"/>
    <property type="match status" value="1"/>
</dbReference>
<dbReference type="GO" id="GO:0016757">
    <property type="term" value="F:glycosyltransferase activity"/>
    <property type="evidence" value="ECO:0007669"/>
    <property type="project" value="UniProtKB-KW"/>
</dbReference>
<dbReference type="InterPro" id="IPR029044">
    <property type="entry name" value="Nucleotide-diphossugar_trans"/>
</dbReference>
<proteinExistence type="inferred from homology"/>
<keyword evidence="3" id="KW-0328">Glycosyltransferase</keyword>
<dbReference type="Gene3D" id="3.90.550.10">
    <property type="entry name" value="Spore Coat Polysaccharide Biosynthesis Protein SpsA, Chain A"/>
    <property type="match status" value="1"/>
</dbReference>
<dbReference type="SUPFAM" id="SSF53448">
    <property type="entry name" value="Nucleotide-diphospho-sugar transferases"/>
    <property type="match status" value="1"/>
</dbReference>
<comment type="similarity">
    <text evidence="2">Belongs to the glycosyltransferase 2 family.</text>
</comment>
<organism evidence="6 7">
    <name type="scientific">Microbacterium aurantiacum</name>
    <dbReference type="NCBI Taxonomy" id="162393"/>
    <lineage>
        <taxon>Bacteria</taxon>
        <taxon>Bacillati</taxon>
        <taxon>Actinomycetota</taxon>
        <taxon>Actinomycetes</taxon>
        <taxon>Micrococcales</taxon>
        <taxon>Microbacteriaceae</taxon>
        <taxon>Microbacterium</taxon>
    </lineage>
</organism>
<evidence type="ECO:0000256" key="2">
    <source>
        <dbReference type="ARBA" id="ARBA00006739"/>
    </source>
</evidence>
<sequence>MIVVDDRSPDDTLTRVRDAFPHLTVLANQENLGFSASCNRGIREGSSPFIVLLNSDVVADPDLARRVLDAFETGGDSVGSVAPILLTAEGTVDSYGVSADVTGAGYVRFHGAPLHRVHPNLPSLLGPYGAAAGYRRDALDQVGLLDERIFMYGEELELAFRLRAGGWQAKAVSAVVGTHIGGASAGKASARQLYLSGFGRGYFLRVYGVLRSRYGLRAVISESIVVVVWTLARRDLTAWRGRRDGWRAGRGVARRPIAADAADPRIGFWRSLRMRRAGYWTSAS</sequence>
<keyword evidence="7" id="KW-1185">Reference proteome</keyword>
<dbReference type="Pfam" id="PF00535">
    <property type="entry name" value="Glycos_transf_2"/>
    <property type="match status" value="1"/>
</dbReference>
<name>A0A0M8MJ38_9MICO</name>
<feature type="domain" description="Glycosyltransferase 2-like" evidence="5">
    <location>
        <begin position="1"/>
        <end position="142"/>
    </location>
</feature>
<evidence type="ECO:0000313" key="7">
    <source>
        <dbReference type="Proteomes" id="UP000037737"/>
    </source>
</evidence>
<reference evidence="6" key="1">
    <citation type="submission" date="2015-04" db="EMBL/GenBank/DDBJ databases">
        <title>Complete genome sequence of Microbacterium chocolatum SIT 101, a bacterium enantioselectively hydrolyzing mesomeric diesters.</title>
        <authorList>
            <person name="Li X."/>
            <person name="Xu Y."/>
        </authorList>
    </citation>
    <scope>NUCLEOTIDE SEQUENCE [LARGE SCALE GENOMIC DNA]</scope>
    <source>
        <strain evidence="6">SIT 101</strain>
    </source>
</reference>
<dbReference type="Proteomes" id="UP000037737">
    <property type="component" value="Unassembled WGS sequence"/>
</dbReference>
<dbReference type="PANTHER" id="PTHR43179">
    <property type="entry name" value="RHAMNOSYLTRANSFERASE WBBL"/>
    <property type="match status" value="1"/>
</dbReference>
<evidence type="ECO:0000256" key="1">
    <source>
        <dbReference type="ARBA" id="ARBA00004776"/>
    </source>
</evidence>
<dbReference type="InterPro" id="IPR001173">
    <property type="entry name" value="Glyco_trans_2-like"/>
</dbReference>
<protein>
    <recommendedName>
        <fullName evidence="5">Glycosyltransferase 2-like domain-containing protein</fullName>
    </recommendedName>
</protein>
<dbReference type="EMBL" id="LAVO01000006">
    <property type="protein sequence ID" value="KOS11137.1"/>
    <property type="molecule type" value="Genomic_DNA"/>
</dbReference>
<comment type="pathway">
    <text evidence="1">Cell wall biogenesis; cell wall polysaccharide biosynthesis.</text>
</comment>
<evidence type="ECO:0000259" key="5">
    <source>
        <dbReference type="Pfam" id="PF00535"/>
    </source>
</evidence>
<accession>A0A0M8MJ38</accession>
<keyword evidence="4" id="KW-0808">Transferase</keyword>
<evidence type="ECO:0000256" key="3">
    <source>
        <dbReference type="ARBA" id="ARBA00022676"/>
    </source>
</evidence>
<evidence type="ECO:0000313" key="6">
    <source>
        <dbReference type="EMBL" id="KOS11137.1"/>
    </source>
</evidence>
<dbReference type="AlphaFoldDB" id="A0A0M8MJ38"/>
<dbReference type="KEGG" id="mcw:A8L33_07435"/>
<gene>
    <name evidence="6" type="ORF">XI38_07725</name>
</gene>
<dbReference type="PATRIC" id="fig|84292.3.peg.1573"/>